<reference evidence="3" key="1">
    <citation type="submission" date="2021-02" db="EMBL/GenBank/DDBJ databases">
        <authorList>
            <person name="Dougan E. K."/>
            <person name="Rhodes N."/>
            <person name="Thang M."/>
            <person name="Chan C."/>
        </authorList>
    </citation>
    <scope>NUCLEOTIDE SEQUENCE</scope>
</reference>
<dbReference type="InterPro" id="IPR036691">
    <property type="entry name" value="Endo/exonu/phosph_ase_sf"/>
</dbReference>
<protein>
    <recommendedName>
        <fullName evidence="2">Endonuclease/exonuclease/phosphatase domain-containing protein</fullName>
    </recommendedName>
</protein>
<accession>A0A812LS69</accession>
<evidence type="ECO:0000313" key="3">
    <source>
        <dbReference type="EMBL" id="CAE7244922.1"/>
    </source>
</evidence>
<sequence length="1327" mass="145890">MGQADTPGHHLLGDPTMSDQEGNTTNGVEPGTTPPSSTMCIAAFAPAYTAAVRAMGGLRDSMDTCALDAQAGLPPVQQATGMLLYGLGSAAASDEEDDSPGSPRSRASQFFGLQLLCPVTGPMPPLKVPSSITDTDMIAFFQQGMPRWDSPLVPVWPAVSLSTLHFVPAAPQPLVTVLIANQAQPSPRLVLRRSPKAAWERSLGVGYTYKGPVSLDPTASDWADVYLRDGDVFVQLIMFWIWCTTVSQLRDGDVIDRILPDSEGMAHRNGNVWRILLLLVPLSLGLLYPSWAVAAGLLVVTMVSSNPCRKGHDLRAARCKVPLTARTSRSSAMSPIGTSTPKVGWGQEPSGGMTFWLRRVPRLPVACCLCGWQAAVDCLARAPHTVMHDASLEELVPTERPCHFQLWQCYLCPRGAPSLQWQQLPDQSWQADLTGAARVQEYLYRHWMADDLEQQLPVSDGAWAFTAWGWQEGAWKKIGWENGVLHRTPWNTGPPPPAALQSYAAELEALQQAALWATVWIDANLAAWGTRPMRVLAAVDNHQAALMVAAGHAQALTPWALDARYAWQAVQSRVSTDFVHTPGHAGFLINELADSLAGLAATGSAITPASPRPLPADWTQLWQTGAANLWLVPFGTLEGATAMHINIGGTAASAEQAGAPAAEATLLQQPDTLCRLPFTAVQANVQTIRDVLPHFFNRTGTGQRRAYLCRQLTEQEIDVVTLQECRSRSGRWKLGHFLTWRSGADRQGQAGCEIWIRSTWLAGGNGLDDWVIVHSEPRLLIVRSRYLQPPVVVGSAHAPHADRPEPEIRRFWGTMSQALRKLRPNSAIWIGLDANADFTQADPEGMAVGSRVGVHEPRVGEDKLLQLVGDFQLWAPATFDTIHAGATWTWQHASGLRKRLDHFLATAAHCDVTCTQQYPTLDILCGARDHMPLWAVGSITLPTQNHKPEGSRIPSATEMHDLAPKLWRMQPSWAQIMHVSATQQLKCLTESFSRARKHLPRKPQAVPTQPYLSQEAWQALQRLKRTRELKAGCRKAALKAWTRVCFLQAWRRGRHADGQVRLRIWRRYAQLAQLERRLKLLTTKLARRDKARHLHSLLSGAIGKWHTTGRPDQALLHLRWASRRAADRRRVAAAGGYDTQDALREQFRSQEAGTVVTRDQLQQHHDAWQAKPSVACPAAVPTLAQAEAICRRQKANKAPGPDGIRNGLWQSQPVLAGRWVWLLQAKMALSVREPADFKNALACALYKKGPPHLPANYRSIVLLNGAAKLWHGHLRNTLGRRVVDAYQPLQLGGRPGMHVGSALAAFRSAVGLSQSAGRSILALFVDV</sequence>
<dbReference type="OrthoDB" id="4927418at2759"/>
<evidence type="ECO:0000256" key="1">
    <source>
        <dbReference type="SAM" id="MobiDB-lite"/>
    </source>
</evidence>
<name>A0A812LS69_9DINO</name>
<dbReference type="SUPFAM" id="SSF56219">
    <property type="entry name" value="DNase I-like"/>
    <property type="match status" value="1"/>
</dbReference>
<dbReference type="InterPro" id="IPR012337">
    <property type="entry name" value="RNaseH-like_sf"/>
</dbReference>
<evidence type="ECO:0000259" key="2">
    <source>
        <dbReference type="Pfam" id="PF03372"/>
    </source>
</evidence>
<keyword evidence="4" id="KW-1185">Reference proteome</keyword>
<dbReference type="GO" id="GO:0003824">
    <property type="term" value="F:catalytic activity"/>
    <property type="evidence" value="ECO:0007669"/>
    <property type="project" value="InterPro"/>
</dbReference>
<evidence type="ECO:0000313" key="4">
    <source>
        <dbReference type="Proteomes" id="UP000604046"/>
    </source>
</evidence>
<dbReference type="PANTHER" id="PTHR19446">
    <property type="entry name" value="REVERSE TRANSCRIPTASES"/>
    <property type="match status" value="1"/>
</dbReference>
<dbReference type="Gene3D" id="3.60.10.10">
    <property type="entry name" value="Endonuclease/exonuclease/phosphatase"/>
    <property type="match status" value="1"/>
</dbReference>
<dbReference type="Proteomes" id="UP000604046">
    <property type="component" value="Unassembled WGS sequence"/>
</dbReference>
<dbReference type="Pfam" id="PF03372">
    <property type="entry name" value="Exo_endo_phos"/>
    <property type="match status" value="1"/>
</dbReference>
<organism evidence="3 4">
    <name type="scientific">Symbiodinium natans</name>
    <dbReference type="NCBI Taxonomy" id="878477"/>
    <lineage>
        <taxon>Eukaryota</taxon>
        <taxon>Sar</taxon>
        <taxon>Alveolata</taxon>
        <taxon>Dinophyceae</taxon>
        <taxon>Suessiales</taxon>
        <taxon>Symbiodiniaceae</taxon>
        <taxon>Symbiodinium</taxon>
    </lineage>
</organism>
<gene>
    <name evidence="3" type="ORF">SNAT2548_LOCUS11512</name>
</gene>
<comment type="caution">
    <text evidence="3">The sequence shown here is derived from an EMBL/GenBank/DDBJ whole genome shotgun (WGS) entry which is preliminary data.</text>
</comment>
<feature type="domain" description="Endonuclease/exonuclease/phosphatase" evidence="2">
    <location>
        <begin position="683"/>
        <end position="912"/>
    </location>
</feature>
<proteinExistence type="predicted"/>
<dbReference type="EMBL" id="CAJNDS010001035">
    <property type="protein sequence ID" value="CAE7244922.1"/>
    <property type="molecule type" value="Genomic_DNA"/>
</dbReference>
<dbReference type="InterPro" id="IPR005135">
    <property type="entry name" value="Endo/exonuclease/phosphatase"/>
</dbReference>
<dbReference type="SUPFAM" id="SSF53098">
    <property type="entry name" value="Ribonuclease H-like"/>
    <property type="match status" value="1"/>
</dbReference>
<feature type="region of interest" description="Disordered" evidence="1">
    <location>
        <begin position="1"/>
        <end position="35"/>
    </location>
</feature>
<feature type="compositionally biased region" description="Polar residues" evidence="1">
    <location>
        <begin position="17"/>
        <end position="27"/>
    </location>
</feature>